<comment type="similarity">
    <text evidence="1">Belongs to the bacterial solute-binding protein ModA family.</text>
</comment>
<dbReference type="PIRSF" id="PIRSF004846">
    <property type="entry name" value="ModA"/>
    <property type="match status" value="1"/>
</dbReference>
<dbReference type="AlphaFoldDB" id="A0A1N6GWY0"/>
<evidence type="ECO:0000256" key="3">
    <source>
        <dbReference type="ARBA" id="ARBA00022729"/>
    </source>
</evidence>
<dbReference type="CDD" id="cd13539">
    <property type="entry name" value="PBP2_AvModA"/>
    <property type="match status" value="1"/>
</dbReference>
<feature type="signal peptide" evidence="5">
    <location>
        <begin position="1"/>
        <end position="21"/>
    </location>
</feature>
<keyword evidence="3 5" id="KW-0732">Signal</keyword>
<dbReference type="Pfam" id="PF13531">
    <property type="entry name" value="SBP_bac_11"/>
    <property type="match status" value="1"/>
</dbReference>
<organism evidence="6 7">
    <name type="scientific">Halodesulfovibrio marinisediminis DSM 17456</name>
    <dbReference type="NCBI Taxonomy" id="1121457"/>
    <lineage>
        <taxon>Bacteria</taxon>
        <taxon>Pseudomonadati</taxon>
        <taxon>Thermodesulfobacteriota</taxon>
        <taxon>Desulfovibrionia</taxon>
        <taxon>Desulfovibrionales</taxon>
        <taxon>Desulfovibrionaceae</taxon>
        <taxon>Halodesulfovibrio</taxon>
    </lineage>
</organism>
<accession>A0A1N6GWY0</accession>
<feature type="binding site" evidence="4">
    <location>
        <position position="58"/>
    </location>
    <ligand>
        <name>molybdate</name>
        <dbReference type="ChEBI" id="CHEBI:36264"/>
    </ligand>
</feature>
<dbReference type="STRING" id="1121457.SAMN02745161_1862"/>
<evidence type="ECO:0000256" key="1">
    <source>
        <dbReference type="ARBA" id="ARBA00009175"/>
    </source>
</evidence>
<dbReference type="EMBL" id="FSRG01000005">
    <property type="protein sequence ID" value="SIO12101.1"/>
    <property type="molecule type" value="Genomic_DNA"/>
</dbReference>
<dbReference type="RefSeq" id="WP_074216661.1">
    <property type="nucleotide sequence ID" value="NZ_FSRG01000005.1"/>
</dbReference>
<keyword evidence="7" id="KW-1185">Reference proteome</keyword>
<keyword evidence="4" id="KW-0500">Molybdenum</keyword>
<dbReference type="GO" id="GO:0015689">
    <property type="term" value="P:molybdate ion transport"/>
    <property type="evidence" value="ECO:0007669"/>
    <property type="project" value="InterPro"/>
</dbReference>
<proteinExistence type="inferred from homology"/>
<dbReference type="InterPro" id="IPR005950">
    <property type="entry name" value="ModA"/>
</dbReference>
<dbReference type="InterPro" id="IPR050682">
    <property type="entry name" value="ModA/WtpA"/>
</dbReference>
<name>A0A1N6GWY0_9BACT</name>
<feature type="binding site" evidence="4">
    <location>
        <position position="165"/>
    </location>
    <ligand>
        <name>molybdate</name>
        <dbReference type="ChEBI" id="CHEBI:36264"/>
    </ligand>
</feature>
<dbReference type="PANTHER" id="PTHR30632">
    <property type="entry name" value="MOLYBDATE-BINDING PERIPLASMIC PROTEIN"/>
    <property type="match status" value="1"/>
</dbReference>
<dbReference type="OrthoDB" id="9785015at2"/>
<evidence type="ECO:0000256" key="5">
    <source>
        <dbReference type="SAM" id="SignalP"/>
    </source>
</evidence>
<dbReference type="Gene3D" id="3.40.190.10">
    <property type="entry name" value="Periplasmic binding protein-like II"/>
    <property type="match status" value="2"/>
</dbReference>
<gene>
    <name evidence="6" type="ORF">SAMN02745161_1862</name>
</gene>
<dbReference type="PANTHER" id="PTHR30632:SF14">
    <property type="entry name" value="TUNGSTATE_MOLYBDATE_CHROMATE-BINDING PROTEIN MODA"/>
    <property type="match status" value="1"/>
</dbReference>
<protein>
    <submittedName>
        <fullName evidence="6">Molybdate transport system substrate-binding protein</fullName>
    </submittedName>
</protein>
<evidence type="ECO:0000313" key="7">
    <source>
        <dbReference type="Proteomes" id="UP000184694"/>
    </source>
</evidence>
<dbReference type="NCBIfam" id="TIGR01256">
    <property type="entry name" value="modA"/>
    <property type="match status" value="1"/>
</dbReference>
<keyword evidence="2 4" id="KW-0479">Metal-binding</keyword>
<evidence type="ECO:0000313" key="6">
    <source>
        <dbReference type="EMBL" id="SIO12101.1"/>
    </source>
</evidence>
<dbReference type="SUPFAM" id="SSF53850">
    <property type="entry name" value="Periplasmic binding protein-like II"/>
    <property type="match status" value="1"/>
</dbReference>
<dbReference type="Proteomes" id="UP000184694">
    <property type="component" value="Unassembled WGS sequence"/>
</dbReference>
<evidence type="ECO:0000256" key="2">
    <source>
        <dbReference type="ARBA" id="ARBA00022723"/>
    </source>
</evidence>
<dbReference type="InterPro" id="IPR044084">
    <property type="entry name" value="AvModA-like_subst-bd"/>
</dbReference>
<dbReference type="GO" id="GO:0046872">
    <property type="term" value="F:metal ion binding"/>
    <property type="evidence" value="ECO:0007669"/>
    <property type="project" value="UniProtKB-KW"/>
</dbReference>
<feature type="chain" id="PRO_5012817009" evidence="5">
    <location>
        <begin position="22"/>
        <end position="244"/>
    </location>
</feature>
<sequence length="244" mass="26856">MKRLLTFMMILCVALPAHAHAADLVIAQAANFMPAMKEIIPAFEKETGLTVQATYTSTGKLYGQIISGAPFDIFLAADTRRPEKLFAENLALEPFVYAKGQIVLWTRNKKFCEKPWKETLQSSAVTHIAIANTETAPYGTVAKTALVNEKLWKELQPKLAIGQSISQVFQYVATGAADAGFCAYSYMFTPEGKKGCFVQIPEAPKVIQKACILKNSQHKQAAQKFATFLGSPKVAAIKHKYGYE</sequence>
<evidence type="ECO:0000256" key="4">
    <source>
        <dbReference type="PIRSR" id="PIRSR004846-1"/>
    </source>
</evidence>
<reference evidence="7" key="1">
    <citation type="submission" date="2016-11" db="EMBL/GenBank/DDBJ databases">
        <authorList>
            <person name="Varghese N."/>
            <person name="Submissions S."/>
        </authorList>
    </citation>
    <scope>NUCLEOTIDE SEQUENCE [LARGE SCALE GENOMIC DNA]</scope>
    <source>
        <strain evidence="7">DSM 17456</strain>
    </source>
</reference>
<dbReference type="GO" id="GO:0030973">
    <property type="term" value="F:molybdate ion binding"/>
    <property type="evidence" value="ECO:0007669"/>
    <property type="project" value="InterPro"/>
</dbReference>